<keyword evidence="2" id="KW-1185">Reference proteome</keyword>
<dbReference type="OrthoDB" id="2679245at2"/>
<dbReference type="eggNOG" id="COG0472">
    <property type="taxonomic scope" value="Bacteria"/>
</dbReference>
<dbReference type="KEGG" id="jde:Jden_1129"/>
<protein>
    <recommendedName>
        <fullName evidence="3">Glycosyl transferase family 4</fullName>
    </recommendedName>
</protein>
<evidence type="ECO:0008006" key="3">
    <source>
        <dbReference type="Google" id="ProtNLM"/>
    </source>
</evidence>
<dbReference type="EMBL" id="CP001706">
    <property type="protein sequence ID" value="ACV08785.1"/>
    <property type="molecule type" value="Genomic_DNA"/>
</dbReference>
<evidence type="ECO:0000313" key="2">
    <source>
        <dbReference type="Proteomes" id="UP000000628"/>
    </source>
</evidence>
<evidence type="ECO:0000313" key="1">
    <source>
        <dbReference type="EMBL" id="ACV08785.1"/>
    </source>
</evidence>
<organism evidence="1 2">
    <name type="scientific">Jonesia denitrificans (strain ATCC 14870 / DSM 20603 / BCRC 15368 / CIP 55.134 / JCM 11481 / NBRC 15587 / NCTC 10816 / Prevot 55134)</name>
    <name type="common">Listeria denitrificans</name>
    <dbReference type="NCBI Taxonomy" id="471856"/>
    <lineage>
        <taxon>Bacteria</taxon>
        <taxon>Bacillati</taxon>
        <taxon>Actinomycetota</taxon>
        <taxon>Actinomycetes</taxon>
        <taxon>Micrococcales</taxon>
        <taxon>Jonesiaceae</taxon>
        <taxon>Jonesia</taxon>
    </lineage>
</organism>
<dbReference type="AlphaFoldDB" id="C7R3S8"/>
<dbReference type="Proteomes" id="UP000000628">
    <property type="component" value="Chromosome"/>
</dbReference>
<name>C7R3S8_JONDD</name>
<proteinExistence type="predicted"/>
<gene>
    <name evidence="1" type="ordered locus">Jden_1129</name>
</gene>
<dbReference type="STRING" id="471856.Jden_1129"/>
<sequence length="300" mass="29692">MGVGRFFAAGVVAGAVTVASRAAFGLLPQDQGQRWIRTNHRGEPISLYEGPAVAAGVVAGTLAAGALAQDRAISRGSVATAVAVTSAATFGLIDDLCEDTSQRSKGLRGHLGALSRGHLTTGGLKVLGIGAGAAGAAAIIGAGQRPVGDWVIDTALIAGSANLVNLLDLRPGRALKTSSGGALIGLLTHQDPSLGAVAGAAGAAWPGDLDERDMLGDCGANALGAALGASLAAHGSRGARVVATAVIIGLTVASERVSFSRVIESTPWLQRVDLWGRRAASSASSSECAPGDGVPAAREG</sequence>
<reference evidence="1 2" key="1">
    <citation type="journal article" date="2009" name="Stand. Genomic Sci.">
        <title>Complete genome sequence of Jonesia denitrificans type strain (Prevot 55134).</title>
        <authorList>
            <person name="Pukall R."/>
            <person name="Gehrich-Schroter G."/>
            <person name="Lapidus A."/>
            <person name="Nolan M."/>
            <person name="Glavina Del Rio T."/>
            <person name="Lucas S."/>
            <person name="Chen F."/>
            <person name="Tice H."/>
            <person name="Pitluck S."/>
            <person name="Cheng J.F."/>
            <person name="Copeland A."/>
            <person name="Saunders E."/>
            <person name="Brettin T."/>
            <person name="Detter J.C."/>
            <person name="Bruce D."/>
            <person name="Goodwin L."/>
            <person name="Pati A."/>
            <person name="Ivanova N."/>
            <person name="Mavromatis K."/>
            <person name="Ovchinnikova G."/>
            <person name="Chen A."/>
            <person name="Palaniappan K."/>
            <person name="Land M."/>
            <person name="Hauser L."/>
            <person name="Chang Y.J."/>
            <person name="Jeffries C.D."/>
            <person name="Chain P."/>
            <person name="Goker M."/>
            <person name="Bristow J."/>
            <person name="Eisen J.A."/>
            <person name="Markowitz V."/>
            <person name="Hugenholtz P."/>
            <person name="Kyrpides N.C."/>
            <person name="Klenk H.P."/>
            <person name="Han C."/>
        </authorList>
    </citation>
    <scope>NUCLEOTIDE SEQUENCE [LARGE SCALE GENOMIC DNA]</scope>
    <source>
        <strain evidence="2">ATCC 14870 / DSM 20603 / BCRC 15368 / CIP 55.134 / JCM 11481 / NBRC 15587 / NCTC 10816 / Prevot 55134</strain>
    </source>
</reference>
<accession>C7R3S8</accession>
<dbReference type="RefSeq" id="WP_015771413.1">
    <property type="nucleotide sequence ID" value="NC_013174.1"/>
</dbReference>
<dbReference type="HOGENOM" id="CLU_078449_0_0_11"/>